<accession>A0A9E6ZM51</accession>
<dbReference type="Pfam" id="PF01425">
    <property type="entry name" value="Amidase"/>
    <property type="match status" value="1"/>
</dbReference>
<dbReference type="eggNOG" id="COG0154">
    <property type="taxonomic scope" value="Bacteria"/>
</dbReference>
<proteinExistence type="predicted"/>
<dbReference type="SUPFAM" id="SSF75304">
    <property type="entry name" value="Amidase signature (AS) enzymes"/>
    <property type="match status" value="1"/>
</dbReference>
<sequence length="481" mass="51385">MDHLLDWDIETLILRQQRGEMSAYEIAVACFEQIAKHNTQGASLRAVIEVNPDALWIAAALDSDRQRGVWRGPLHGIPMLVKDNLDTADTMHTTAGSVAMAEHRAMADAEVVRRLRAAGAVIIGKANLTEWANFISDHMKNGYSSRGGQTLNPYGPGVFDVGGSSAGSGAGVAVGFAVAAIGTETSGSILSPSSNNSLVGIKPTVGLVSRTGIIPISMSQDTAGPMARTVADAARILEVIAGVDTKDAATLATQPIFPKYTSLLSTGGLSGARIGVVRGNYTSELTDDEQALYERAVEDLTRLGAVVVDLTDFPPAKMNAGMDVMVYEFKVALNAYLARTSPTNPHRTLADLIRYNEEHADVALKYGQALFHMAEETSGTLTEARYLEARLQDLACSRAQGIDKALKDHGLDALLFPSYFGCRIAAKAGYPSLTVPAGYTEEGKPFGITFTGTAFAEGKLIHLAYDYERATVHRKPPDLVK</sequence>
<reference evidence="2" key="1">
    <citation type="journal article" date="2022" name="G3 (Bethesda)">
        <title>Unveiling the complete genome sequence of Alicyclobacillus acidoterrestris DSM 3922T, a taint-producing strain.</title>
        <authorList>
            <person name="Leonardo I.C."/>
            <person name="Barreto Crespo M.T."/>
            <person name="Gaspar F.B."/>
        </authorList>
    </citation>
    <scope>NUCLEOTIDE SEQUENCE [LARGE SCALE GENOMIC DNA]</scope>
    <source>
        <strain evidence="2">DSM 3922</strain>
    </source>
</reference>
<dbReference type="EMBL" id="CP080467">
    <property type="protein sequence ID" value="UNO50236.1"/>
    <property type="molecule type" value="Genomic_DNA"/>
</dbReference>
<evidence type="ECO:0000313" key="1">
    <source>
        <dbReference type="EMBL" id="UNO50236.1"/>
    </source>
</evidence>
<keyword evidence="2" id="KW-1185">Reference proteome</keyword>
<protein>
    <submittedName>
        <fullName evidence="1">Amidase family protein</fullName>
    </submittedName>
</protein>
<dbReference type="RefSeq" id="WP_021297593.1">
    <property type="nucleotide sequence ID" value="NZ_AURB01000156.1"/>
</dbReference>
<evidence type="ECO:0000313" key="2">
    <source>
        <dbReference type="Proteomes" id="UP000829401"/>
    </source>
</evidence>
<dbReference type="PANTHER" id="PTHR42678">
    <property type="entry name" value="AMIDASE"/>
    <property type="match status" value="1"/>
</dbReference>
<organism evidence="1 2">
    <name type="scientific">Alicyclobacillus acidoterrestris (strain ATCC 49025 / DSM 3922 / CIP 106132 / NCIMB 13137 / GD3B)</name>
    <dbReference type="NCBI Taxonomy" id="1356854"/>
    <lineage>
        <taxon>Bacteria</taxon>
        <taxon>Bacillati</taxon>
        <taxon>Bacillota</taxon>
        <taxon>Bacilli</taxon>
        <taxon>Bacillales</taxon>
        <taxon>Alicyclobacillaceae</taxon>
        <taxon>Alicyclobacillus</taxon>
    </lineage>
</organism>
<dbReference type="AlphaFoldDB" id="T0BHY5"/>
<dbReference type="NCBIfam" id="NF005300">
    <property type="entry name" value="PRK06828.1"/>
    <property type="match status" value="1"/>
</dbReference>
<dbReference type="PANTHER" id="PTHR42678:SF34">
    <property type="entry name" value="OS04G0183300 PROTEIN"/>
    <property type="match status" value="1"/>
</dbReference>
<dbReference type="InterPro" id="IPR023631">
    <property type="entry name" value="Amidase_dom"/>
</dbReference>
<dbReference type="STRING" id="1356854.N007_12680"/>
<gene>
    <name evidence="1" type="ORF">K1I37_07110</name>
</gene>
<dbReference type="InterPro" id="IPR036928">
    <property type="entry name" value="AS_sf"/>
</dbReference>
<accession>T0BHY5</accession>
<dbReference type="Proteomes" id="UP000829401">
    <property type="component" value="Chromosome"/>
</dbReference>
<dbReference type="Gene3D" id="3.90.1300.10">
    <property type="entry name" value="Amidase signature (AS) domain"/>
    <property type="match status" value="1"/>
</dbReference>
<dbReference type="OrthoDB" id="9811471at2"/>
<dbReference type="KEGG" id="aaco:K1I37_07110"/>
<name>T0BHY5_ALIAG</name>